<dbReference type="SUPFAM" id="SSF158997">
    <property type="entry name" value="Trm112p-like"/>
    <property type="match status" value="1"/>
</dbReference>
<evidence type="ECO:0000256" key="2">
    <source>
        <dbReference type="SAM" id="MobiDB-lite"/>
    </source>
</evidence>
<protein>
    <recommendedName>
        <fullName evidence="1">UPF0434 protein BJY18_006018</fullName>
    </recommendedName>
</protein>
<dbReference type="Pfam" id="PF03966">
    <property type="entry name" value="Trm112p"/>
    <property type="match status" value="1"/>
</dbReference>
<organism evidence="3 4">
    <name type="scientific">Amycolatopsis jiangsuensis</name>
    <dbReference type="NCBI Taxonomy" id="1181879"/>
    <lineage>
        <taxon>Bacteria</taxon>
        <taxon>Bacillati</taxon>
        <taxon>Actinomycetota</taxon>
        <taxon>Actinomycetes</taxon>
        <taxon>Pseudonocardiales</taxon>
        <taxon>Pseudonocardiaceae</taxon>
        <taxon>Amycolatopsis</taxon>
    </lineage>
</organism>
<dbReference type="AlphaFoldDB" id="A0A840J3U2"/>
<keyword evidence="4" id="KW-1185">Reference proteome</keyword>
<dbReference type="InterPro" id="IPR005651">
    <property type="entry name" value="Trm112-like"/>
</dbReference>
<evidence type="ECO:0000256" key="1">
    <source>
        <dbReference type="HAMAP-Rule" id="MF_01187"/>
    </source>
</evidence>
<evidence type="ECO:0000313" key="4">
    <source>
        <dbReference type="Proteomes" id="UP000581769"/>
    </source>
</evidence>
<name>A0A840J3U2_9PSEU</name>
<sequence>MALTLDAQLLEILACPSPDHAPLRPGTPDDAEAEALTCTDCGRVYPVRDGIPVLLLDEALEPGGAGPEGAETGAAGEPDDDHADSA</sequence>
<feature type="compositionally biased region" description="Acidic residues" evidence="2">
    <location>
        <begin position="77"/>
        <end position="86"/>
    </location>
</feature>
<dbReference type="HAMAP" id="MF_01187">
    <property type="entry name" value="UPF0434"/>
    <property type="match status" value="1"/>
</dbReference>
<comment type="caution">
    <text evidence="3">The sequence shown here is derived from an EMBL/GenBank/DDBJ whole genome shotgun (WGS) entry which is preliminary data.</text>
</comment>
<dbReference type="Gene3D" id="2.20.25.10">
    <property type="match status" value="1"/>
</dbReference>
<proteinExistence type="inferred from homology"/>
<gene>
    <name evidence="3" type="ORF">BJY18_006018</name>
</gene>
<dbReference type="Proteomes" id="UP000581769">
    <property type="component" value="Unassembled WGS sequence"/>
</dbReference>
<feature type="region of interest" description="Disordered" evidence="2">
    <location>
        <begin position="59"/>
        <end position="86"/>
    </location>
</feature>
<evidence type="ECO:0000313" key="3">
    <source>
        <dbReference type="EMBL" id="MBB4688533.1"/>
    </source>
</evidence>
<dbReference type="EMBL" id="JACHMG010000001">
    <property type="protein sequence ID" value="MBB4688533.1"/>
    <property type="molecule type" value="Genomic_DNA"/>
</dbReference>
<reference evidence="3 4" key="1">
    <citation type="submission" date="2020-08" db="EMBL/GenBank/DDBJ databases">
        <title>Sequencing the genomes of 1000 actinobacteria strains.</title>
        <authorList>
            <person name="Klenk H.-P."/>
        </authorList>
    </citation>
    <scope>NUCLEOTIDE SEQUENCE [LARGE SCALE GENOMIC DNA]</scope>
    <source>
        <strain evidence="3 4">DSM 45859</strain>
    </source>
</reference>
<comment type="similarity">
    <text evidence="1">Belongs to the UPF0434 family.</text>
</comment>
<dbReference type="RefSeq" id="WP_184783207.1">
    <property type="nucleotide sequence ID" value="NZ_JACHMG010000001.1"/>
</dbReference>
<accession>A0A840J3U2</accession>